<feature type="transmembrane region" description="Helical" evidence="2">
    <location>
        <begin position="20"/>
        <end position="40"/>
    </location>
</feature>
<dbReference type="Gramene" id="ONH89551">
    <property type="protein sequence ID" value="ONH89551"/>
    <property type="gene ID" value="PRUPE_8G001700"/>
</dbReference>
<dbReference type="EMBL" id="CM007658">
    <property type="protein sequence ID" value="ONH89551.1"/>
    <property type="molecule type" value="Genomic_DNA"/>
</dbReference>
<reference evidence="3 4" key="1">
    <citation type="journal article" date="2013" name="Nat. Genet.">
        <title>The high-quality draft genome of peach (Prunus persica) identifies unique patterns of genetic diversity, domestication and genome evolution.</title>
        <authorList>
            <consortium name="International Peach Genome Initiative"/>
            <person name="Verde I."/>
            <person name="Abbott A.G."/>
            <person name="Scalabrin S."/>
            <person name="Jung S."/>
            <person name="Shu S."/>
            <person name="Marroni F."/>
            <person name="Zhebentyayeva T."/>
            <person name="Dettori M.T."/>
            <person name="Grimwood J."/>
            <person name="Cattonaro F."/>
            <person name="Zuccolo A."/>
            <person name="Rossini L."/>
            <person name="Jenkins J."/>
            <person name="Vendramin E."/>
            <person name="Meisel L.A."/>
            <person name="Decroocq V."/>
            <person name="Sosinski B."/>
            <person name="Prochnik S."/>
            <person name="Mitros T."/>
            <person name="Policriti A."/>
            <person name="Cipriani G."/>
            <person name="Dondini L."/>
            <person name="Ficklin S."/>
            <person name="Goodstein D.M."/>
            <person name="Xuan P."/>
            <person name="Del Fabbro C."/>
            <person name="Aramini V."/>
            <person name="Copetti D."/>
            <person name="Gonzalez S."/>
            <person name="Horner D.S."/>
            <person name="Falchi R."/>
            <person name="Lucas S."/>
            <person name="Mica E."/>
            <person name="Maldonado J."/>
            <person name="Lazzari B."/>
            <person name="Bielenberg D."/>
            <person name="Pirona R."/>
            <person name="Miculan M."/>
            <person name="Barakat A."/>
            <person name="Testolin R."/>
            <person name="Stella A."/>
            <person name="Tartarini S."/>
            <person name="Tonutti P."/>
            <person name="Arus P."/>
            <person name="Orellana A."/>
            <person name="Wells C."/>
            <person name="Main D."/>
            <person name="Vizzotto G."/>
            <person name="Silva H."/>
            <person name="Salamini F."/>
            <person name="Schmutz J."/>
            <person name="Morgante M."/>
            <person name="Rokhsar D.S."/>
        </authorList>
    </citation>
    <scope>NUCLEOTIDE SEQUENCE [LARGE SCALE GENOMIC DNA]</scope>
    <source>
        <strain evidence="4">cv. Nemared</strain>
    </source>
</reference>
<feature type="region of interest" description="Disordered" evidence="1">
    <location>
        <begin position="51"/>
        <end position="72"/>
    </location>
</feature>
<gene>
    <name evidence="3" type="ORF">PRUPE_8G001700</name>
</gene>
<keyword evidence="4" id="KW-1185">Reference proteome</keyword>
<sequence>MDMGPSHCLHASFFDSRLALVWFAAFSLLPSLSLSLCHIFRSTRQRRFTTTPISSTSRRSSHLQVDPTKLEI</sequence>
<keyword evidence="2" id="KW-0812">Transmembrane</keyword>
<dbReference type="Proteomes" id="UP000006882">
    <property type="component" value="Chromosome G8"/>
</dbReference>
<keyword evidence="2" id="KW-0472">Membrane</keyword>
<evidence type="ECO:0000256" key="2">
    <source>
        <dbReference type="SAM" id="Phobius"/>
    </source>
</evidence>
<name>A0A251MQE1_PRUPE</name>
<protein>
    <submittedName>
        <fullName evidence="3">Uncharacterized protein</fullName>
    </submittedName>
</protein>
<dbReference type="AlphaFoldDB" id="A0A251MQE1"/>
<evidence type="ECO:0000313" key="4">
    <source>
        <dbReference type="Proteomes" id="UP000006882"/>
    </source>
</evidence>
<accession>A0A251MQE1</accession>
<proteinExistence type="predicted"/>
<evidence type="ECO:0000256" key="1">
    <source>
        <dbReference type="SAM" id="MobiDB-lite"/>
    </source>
</evidence>
<keyword evidence="2" id="KW-1133">Transmembrane helix</keyword>
<organism evidence="3 4">
    <name type="scientific">Prunus persica</name>
    <name type="common">Peach</name>
    <name type="synonym">Amygdalus persica</name>
    <dbReference type="NCBI Taxonomy" id="3760"/>
    <lineage>
        <taxon>Eukaryota</taxon>
        <taxon>Viridiplantae</taxon>
        <taxon>Streptophyta</taxon>
        <taxon>Embryophyta</taxon>
        <taxon>Tracheophyta</taxon>
        <taxon>Spermatophyta</taxon>
        <taxon>Magnoliopsida</taxon>
        <taxon>eudicotyledons</taxon>
        <taxon>Gunneridae</taxon>
        <taxon>Pentapetalae</taxon>
        <taxon>rosids</taxon>
        <taxon>fabids</taxon>
        <taxon>Rosales</taxon>
        <taxon>Rosaceae</taxon>
        <taxon>Amygdaloideae</taxon>
        <taxon>Amygdaleae</taxon>
        <taxon>Prunus</taxon>
    </lineage>
</organism>
<evidence type="ECO:0000313" key="3">
    <source>
        <dbReference type="EMBL" id="ONH89551.1"/>
    </source>
</evidence>